<gene>
    <name evidence="1" type="ORF">FOTG_18999</name>
</gene>
<sequence length="101" mass="11597">MEWPPASRTPNDKVADGCRSSLNFQLNLDLIAYAVRPITAKIVNDVKPAIFFRLRASPLLRQKSQLCAYIPLEISTRLDRKAPVYETADLEKAEWFAWFQT</sequence>
<accession>X0KUZ9</accession>
<dbReference type="AlphaFoldDB" id="X0KUZ9"/>
<reference evidence="1" key="2">
    <citation type="submission" date="2012-05" db="EMBL/GenBank/DDBJ databases">
        <title>The Genome Annotation of Fusarium oxysporum Cotton.</title>
        <authorList>
            <consortium name="The Broad Institute Genomics Platform"/>
            <person name="Ma L.-J."/>
            <person name="Corby-Kistler H."/>
            <person name="Broz K."/>
            <person name="Gale L.R."/>
            <person name="Jonkers W."/>
            <person name="O'Donnell K."/>
            <person name="Ploetz R."/>
            <person name="Steinberg C."/>
            <person name="Schwartz D.C."/>
            <person name="VanEtten H."/>
            <person name="Zhou S."/>
            <person name="Young S.K."/>
            <person name="Zeng Q."/>
            <person name="Gargeya S."/>
            <person name="Fitzgerald M."/>
            <person name="Abouelleil A."/>
            <person name="Alvarado L."/>
            <person name="Chapman S.B."/>
            <person name="Gainer-Dewar J."/>
            <person name="Goldberg J."/>
            <person name="Griggs A."/>
            <person name="Gujja S."/>
            <person name="Hansen M."/>
            <person name="Howarth C."/>
            <person name="Imamovic A."/>
            <person name="Ireland A."/>
            <person name="Larimer J."/>
            <person name="McCowan C."/>
            <person name="Murphy C."/>
            <person name="Pearson M."/>
            <person name="Poon T.W."/>
            <person name="Priest M."/>
            <person name="Roberts A."/>
            <person name="Saif S."/>
            <person name="Shea T."/>
            <person name="Sykes S."/>
            <person name="Wortman J."/>
            <person name="Nusbaum C."/>
            <person name="Birren B."/>
        </authorList>
    </citation>
    <scope>NUCLEOTIDE SEQUENCE</scope>
    <source>
        <strain evidence="1">25433</strain>
    </source>
</reference>
<dbReference type="Proteomes" id="UP000030701">
    <property type="component" value="Unassembled WGS sequence"/>
</dbReference>
<name>X0KUZ9_FUSOX</name>
<dbReference type="HOGENOM" id="CLU_2291840_0_0_1"/>
<evidence type="ECO:0000313" key="1">
    <source>
        <dbReference type="EMBL" id="EXM12501.1"/>
    </source>
</evidence>
<dbReference type="EMBL" id="JH658264">
    <property type="protein sequence ID" value="EXM12501.1"/>
    <property type="molecule type" value="Genomic_DNA"/>
</dbReference>
<protein>
    <submittedName>
        <fullName evidence="1">Uncharacterized protein</fullName>
    </submittedName>
</protein>
<proteinExistence type="predicted"/>
<reference evidence="1" key="1">
    <citation type="submission" date="2011-11" db="EMBL/GenBank/DDBJ databases">
        <title>The Genome Sequence of Fusarium oxysporum Cotton.</title>
        <authorList>
            <consortium name="The Broad Institute Genome Sequencing Platform"/>
            <person name="Ma L.-J."/>
            <person name="Gale L.R."/>
            <person name="Schwartz D.C."/>
            <person name="Zhou S."/>
            <person name="Corby-Kistler H."/>
            <person name="Young S.K."/>
            <person name="Zeng Q."/>
            <person name="Gargeya S."/>
            <person name="Fitzgerald M."/>
            <person name="Haas B."/>
            <person name="Abouelleil A."/>
            <person name="Alvarado L."/>
            <person name="Arachchi H.M."/>
            <person name="Berlin A."/>
            <person name="Brown A."/>
            <person name="Chapman S.B."/>
            <person name="Chen Z."/>
            <person name="Dunbar C."/>
            <person name="Freedman E."/>
            <person name="Gearin G."/>
            <person name="Goldberg J."/>
            <person name="Griggs A."/>
            <person name="Gujja S."/>
            <person name="Heiman D."/>
            <person name="Howarth C."/>
            <person name="Larson L."/>
            <person name="Lui A."/>
            <person name="MacDonald P.J.P."/>
            <person name="Montmayeur A."/>
            <person name="Murphy C."/>
            <person name="Neiman D."/>
            <person name="Pearson M."/>
            <person name="Priest M."/>
            <person name="Roberts A."/>
            <person name="Saif S."/>
            <person name="Shea T."/>
            <person name="Shenoy N."/>
            <person name="Sisk P."/>
            <person name="Stolte C."/>
            <person name="Sykes S."/>
            <person name="Wortman J."/>
            <person name="Nusbaum C."/>
            <person name="Birren B."/>
        </authorList>
    </citation>
    <scope>NUCLEOTIDE SEQUENCE [LARGE SCALE GENOMIC DNA]</scope>
    <source>
        <strain evidence="1">25433</strain>
    </source>
</reference>
<organism evidence="1">
    <name type="scientific">Fusarium oxysporum f. sp. vasinfectum 25433</name>
    <dbReference type="NCBI Taxonomy" id="1089449"/>
    <lineage>
        <taxon>Eukaryota</taxon>
        <taxon>Fungi</taxon>
        <taxon>Dikarya</taxon>
        <taxon>Ascomycota</taxon>
        <taxon>Pezizomycotina</taxon>
        <taxon>Sordariomycetes</taxon>
        <taxon>Hypocreomycetidae</taxon>
        <taxon>Hypocreales</taxon>
        <taxon>Nectriaceae</taxon>
        <taxon>Fusarium</taxon>
        <taxon>Fusarium oxysporum species complex</taxon>
    </lineage>
</organism>